<dbReference type="AlphaFoldDB" id="A0AAD6SMT2"/>
<proteinExistence type="predicted"/>
<keyword evidence="4" id="KW-1185">Reference proteome</keyword>
<name>A0AAD6SMT2_9AGAR</name>
<feature type="coiled-coil region" evidence="1">
    <location>
        <begin position="29"/>
        <end position="56"/>
    </location>
</feature>
<feature type="compositionally biased region" description="Acidic residues" evidence="2">
    <location>
        <begin position="443"/>
        <end position="452"/>
    </location>
</feature>
<dbReference type="Proteomes" id="UP001218188">
    <property type="component" value="Unassembled WGS sequence"/>
</dbReference>
<protein>
    <recommendedName>
        <fullName evidence="5">F-box domain-containing protein</fullName>
    </recommendedName>
</protein>
<feature type="compositionally biased region" description="Acidic residues" evidence="2">
    <location>
        <begin position="404"/>
        <end position="418"/>
    </location>
</feature>
<evidence type="ECO:0000256" key="2">
    <source>
        <dbReference type="SAM" id="MobiDB-lite"/>
    </source>
</evidence>
<evidence type="ECO:0000313" key="3">
    <source>
        <dbReference type="EMBL" id="KAJ7030628.1"/>
    </source>
</evidence>
<evidence type="ECO:0000256" key="1">
    <source>
        <dbReference type="SAM" id="Coils"/>
    </source>
</evidence>
<comment type="caution">
    <text evidence="3">The sequence shown here is derived from an EMBL/GenBank/DDBJ whole genome shotgun (WGS) entry which is preliminary data.</text>
</comment>
<keyword evidence="1" id="KW-0175">Coiled coil</keyword>
<accession>A0AAD6SMT2</accession>
<dbReference type="Gene3D" id="1.20.1280.50">
    <property type="match status" value="1"/>
</dbReference>
<organism evidence="3 4">
    <name type="scientific">Mycena alexandri</name>
    <dbReference type="NCBI Taxonomy" id="1745969"/>
    <lineage>
        <taxon>Eukaryota</taxon>
        <taxon>Fungi</taxon>
        <taxon>Dikarya</taxon>
        <taxon>Basidiomycota</taxon>
        <taxon>Agaricomycotina</taxon>
        <taxon>Agaricomycetes</taxon>
        <taxon>Agaricomycetidae</taxon>
        <taxon>Agaricales</taxon>
        <taxon>Marasmiineae</taxon>
        <taxon>Mycenaceae</taxon>
        <taxon>Mycena</taxon>
    </lineage>
</organism>
<reference evidence="3" key="1">
    <citation type="submission" date="2023-03" db="EMBL/GenBank/DDBJ databases">
        <title>Massive genome expansion in bonnet fungi (Mycena s.s.) driven by repeated elements and novel gene families across ecological guilds.</title>
        <authorList>
            <consortium name="Lawrence Berkeley National Laboratory"/>
            <person name="Harder C.B."/>
            <person name="Miyauchi S."/>
            <person name="Viragh M."/>
            <person name="Kuo A."/>
            <person name="Thoen E."/>
            <person name="Andreopoulos B."/>
            <person name="Lu D."/>
            <person name="Skrede I."/>
            <person name="Drula E."/>
            <person name="Henrissat B."/>
            <person name="Morin E."/>
            <person name="Kohler A."/>
            <person name="Barry K."/>
            <person name="LaButti K."/>
            <person name="Morin E."/>
            <person name="Salamov A."/>
            <person name="Lipzen A."/>
            <person name="Mereny Z."/>
            <person name="Hegedus B."/>
            <person name="Baldrian P."/>
            <person name="Stursova M."/>
            <person name="Weitz H."/>
            <person name="Taylor A."/>
            <person name="Grigoriev I.V."/>
            <person name="Nagy L.G."/>
            <person name="Martin F."/>
            <person name="Kauserud H."/>
        </authorList>
    </citation>
    <scope>NUCLEOTIDE SEQUENCE</scope>
    <source>
        <strain evidence="3">CBHHK200</strain>
    </source>
</reference>
<dbReference type="EMBL" id="JARJCM010000089">
    <property type="protein sequence ID" value="KAJ7030628.1"/>
    <property type="molecule type" value="Genomic_DNA"/>
</dbReference>
<evidence type="ECO:0000313" key="4">
    <source>
        <dbReference type="Proteomes" id="UP001218188"/>
    </source>
</evidence>
<gene>
    <name evidence="3" type="ORF">C8F04DRAFT_1042273</name>
</gene>
<sequence>MNPQTGAKSAHRPPTQSERISLAADRVRIAIIQATILELERSISSLTEENDLLQDRLDTYTYPVLTLPNELVSEIFVHFLPVYPEAPPIVGSSSPNVLGHICKKWREIALSTPALWRGITLSLSNGKRFNQKLRLLEIWLQRSGSCLLSIHMDLDVARDIIGMDLADTNLVATLDLFTQAIAAHSARWEYLRLYSPEHPFPYITASLPFLRALTMGSVKPVVNGAPNTDSLVQALHTAPLLRNVAVVFWRKHCISLYPWSQLTKFIGHSISPHLCVGILTQAHNLTYCHVFVYGRGVTPTARNVTLPYLSTLILRGLIYDHMSWTFLDIFTFPALQKIEVAETTLQGDPIGLLKSLVARSRCSLQALYLELPTLPLQLYRVALPTVGIIVDGELDPVNPWVLPGDEENNNLPEGDSDVDGGSSTHSDADEGVESSMGAATPGENEEGSDESD</sequence>
<evidence type="ECO:0008006" key="5">
    <source>
        <dbReference type="Google" id="ProtNLM"/>
    </source>
</evidence>
<feature type="region of interest" description="Disordered" evidence="2">
    <location>
        <begin position="400"/>
        <end position="452"/>
    </location>
</feature>